<evidence type="ECO:0000313" key="2">
    <source>
        <dbReference type="EMBL" id="KAJ8263550.1"/>
    </source>
</evidence>
<dbReference type="GO" id="GO:0004366">
    <property type="term" value="F:glycerol-3-phosphate O-acyltransferase activity"/>
    <property type="evidence" value="ECO:0007669"/>
    <property type="project" value="TreeGrafter"/>
</dbReference>
<dbReference type="Proteomes" id="UP001152803">
    <property type="component" value="Unassembled WGS sequence"/>
</dbReference>
<proteinExistence type="predicted"/>
<dbReference type="GO" id="GO:0006072">
    <property type="term" value="P:glycerol-3-phosphate metabolic process"/>
    <property type="evidence" value="ECO:0007669"/>
    <property type="project" value="TreeGrafter"/>
</dbReference>
<organism evidence="2 3">
    <name type="scientific">Conger conger</name>
    <name type="common">Conger eel</name>
    <name type="synonym">Muraena conger</name>
    <dbReference type="NCBI Taxonomy" id="82655"/>
    <lineage>
        <taxon>Eukaryota</taxon>
        <taxon>Metazoa</taxon>
        <taxon>Chordata</taxon>
        <taxon>Craniata</taxon>
        <taxon>Vertebrata</taxon>
        <taxon>Euteleostomi</taxon>
        <taxon>Actinopterygii</taxon>
        <taxon>Neopterygii</taxon>
        <taxon>Teleostei</taxon>
        <taxon>Anguilliformes</taxon>
        <taxon>Congridae</taxon>
        <taxon>Conger</taxon>
    </lineage>
</organism>
<dbReference type="InterPro" id="IPR022284">
    <property type="entry name" value="GPAT/DHAPAT"/>
</dbReference>
<dbReference type="Pfam" id="PF19277">
    <property type="entry name" value="GPAT_C"/>
    <property type="match status" value="1"/>
</dbReference>
<dbReference type="GO" id="GO:0019432">
    <property type="term" value="P:triglyceride biosynthetic process"/>
    <property type="evidence" value="ECO:0007669"/>
    <property type="project" value="TreeGrafter"/>
</dbReference>
<dbReference type="InterPro" id="IPR045520">
    <property type="entry name" value="GPAT/DHAPAT_C"/>
</dbReference>
<reference evidence="2" key="1">
    <citation type="journal article" date="2023" name="Science">
        <title>Genome structures resolve the early diversification of teleost fishes.</title>
        <authorList>
            <person name="Parey E."/>
            <person name="Louis A."/>
            <person name="Montfort J."/>
            <person name="Bouchez O."/>
            <person name="Roques C."/>
            <person name="Iampietro C."/>
            <person name="Lluch J."/>
            <person name="Castinel A."/>
            <person name="Donnadieu C."/>
            <person name="Desvignes T."/>
            <person name="Floi Bucao C."/>
            <person name="Jouanno E."/>
            <person name="Wen M."/>
            <person name="Mejri S."/>
            <person name="Dirks R."/>
            <person name="Jansen H."/>
            <person name="Henkel C."/>
            <person name="Chen W.J."/>
            <person name="Zahm M."/>
            <person name="Cabau C."/>
            <person name="Klopp C."/>
            <person name="Thompson A.W."/>
            <person name="Robinson-Rechavi M."/>
            <person name="Braasch I."/>
            <person name="Lecointre G."/>
            <person name="Bobe J."/>
            <person name="Postlethwait J.H."/>
            <person name="Berthelot C."/>
            <person name="Roest Crollius H."/>
            <person name="Guiguen Y."/>
        </authorList>
    </citation>
    <scope>NUCLEOTIDE SEQUENCE</scope>
    <source>
        <strain evidence="2">Concon-B</strain>
    </source>
</reference>
<dbReference type="PANTHER" id="PTHR12563">
    <property type="entry name" value="GLYCEROL-3-PHOSPHATE ACYLTRANSFERASE"/>
    <property type="match status" value="1"/>
</dbReference>
<gene>
    <name evidence="2" type="ORF">COCON_G00160070</name>
</gene>
<keyword evidence="3" id="KW-1185">Reference proteome</keyword>
<accession>A0A9Q1DA48</accession>
<evidence type="ECO:0000259" key="1">
    <source>
        <dbReference type="Pfam" id="PF19277"/>
    </source>
</evidence>
<dbReference type="GO" id="GO:0034587">
    <property type="term" value="P:piRNA processing"/>
    <property type="evidence" value="ECO:0007669"/>
    <property type="project" value="TreeGrafter"/>
</dbReference>
<comment type="caution">
    <text evidence="2">The sequence shown here is derived from an EMBL/GenBank/DDBJ whole genome shotgun (WGS) entry which is preliminary data.</text>
</comment>
<sequence length="838" mass="92248">MFCCSALHSDDPVTLPSLACQPSRAQTRCAREATWRPTRPPRAPPAPPPSVLWRKVQQDPLKAQLRLALGGGVWLSWAVKIKKKLKPVAPFLGKFRPTVGQCCHQCAPRSLGWKLLKTSPSLGFQDLLAVNETHTRYRGWLVRRVCCVLFVGGRRVYPSPASDRADRVCSSARVQKAAAAGRFEQRAPQHLALTTRGRAAHVLPVIDTCISPILLRVCSWVLLRLLGSVFCSVQVNLSQLAALHKASEMEAPLVFVSVQQCGLDYALLPLVLLCHNLRVPYTICPLWMGGSWLGSVLQRLGVILRPGSSGTEQDPEEDRLYGPLMTSLVAELLREGQSVSVTLARGSGRGGQWLARVWEAVRDGSVPDVTLVPVSIAYDRPPDPGLPRQGRGLAFLQYVLSLLRGGQRGSVRIHFAQAFSLKEMCDTGRCCVDGARPLQELLLPAILKNRSDAVYGQKSVSWVLAPPHCPELPHPERQFCTALVQHLLHSTTSCTAVMSTGLVSCLLLHKHRRGVRLSELCRDSSWLLEEVLFRNRDVGFGGSLWSVVHHALSLLRPSLVMALLPPGREPLIAPRPCPAALLSLAQHCDILTHTFILEAVGACAVSSMLSEVAHCGGGGGGEMEFDVALCQEELTEKALQLCYLLPLGHHPPCQSPLSFALDAVDSLVRCGILVMEELPRDRPVCDFLRTQGTLRWSATDEQDHSDSDCEEQDTRRYRLSQPSQCPDLLLFLCSMLSVQLRALSWAIEGLQTILTPVPESECVSQVHAHLCDRARQDRQRFESSSVEVAREAVRTLTDLGVLEEVVEKDSIALGISPLFQQAANRDKLHKFICQFLCS</sequence>
<evidence type="ECO:0000313" key="3">
    <source>
        <dbReference type="Proteomes" id="UP001152803"/>
    </source>
</evidence>
<dbReference type="OrthoDB" id="5962536at2759"/>
<dbReference type="EMBL" id="JAFJMO010000011">
    <property type="protein sequence ID" value="KAJ8263550.1"/>
    <property type="molecule type" value="Genomic_DNA"/>
</dbReference>
<dbReference type="GO" id="GO:0031966">
    <property type="term" value="C:mitochondrial membrane"/>
    <property type="evidence" value="ECO:0007669"/>
    <property type="project" value="TreeGrafter"/>
</dbReference>
<dbReference type="AlphaFoldDB" id="A0A9Q1DA48"/>
<feature type="domain" description="GPAT/DHAPAT C-terminal" evidence="1">
    <location>
        <begin position="407"/>
        <end position="804"/>
    </location>
</feature>
<protein>
    <recommendedName>
        <fullName evidence="1">GPAT/DHAPAT C-terminal domain-containing protein</fullName>
    </recommendedName>
</protein>
<dbReference type="PANTHER" id="PTHR12563:SF15">
    <property type="entry name" value="GLYCEROL-3-PHOSPHATE ACYLTRANSFERASE 2, MITOCHONDRIAL"/>
    <property type="match status" value="1"/>
</dbReference>
<name>A0A9Q1DA48_CONCO</name>
<dbReference type="GO" id="GO:0008654">
    <property type="term" value="P:phospholipid biosynthetic process"/>
    <property type="evidence" value="ECO:0007669"/>
    <property type="project" value="TreeGrafter"/>
</dbReference>
<dbReference type="GO" id="GO:0006631">
    <property type="term" value="P:fatty acid metabolic process"/>
    <property type="evidence" value="ECO:0007669"/>
    <property type="project" value="TreeGrafter"/>
</dbReference>